<accession>A0A917D2L9</accession>
<gene>
    <name evidence="1" type="ORF">GCM10007304_21430</name>
</gene>
<organism evidence="1 2">
    <name type="scientific">Rhodococcoides trifolii</name>
    <dbReference type="NCBI Taxonomy" id="908250"/>
    <lineage>
        <taxon>Bacteria</taxon>
        <taxon>Bacillati</taxon>
        <taxon>Actinomycetota</taxon>
        <taxon>Actinomycetes</taxon>
        <taxon>Mycobacteriales</taxon>
        <taxon>Nocardiaceae</taxon>
        <taxon>Rhodococcoides</taxon>
    </lineage>
</organism>
<name>A0A917D2L9_9NOCA</name>
<sequence>MTSLVDQREMRSLLDPMPTGERFVLRRQPEIGFPDDPYLLLLTVTGGRTPDIRALERGNYAWALRKARELRIPDCNISHDYVETDGSDDGYEGWHLNARIVRGA</sequence>
<keyword evidence="2" id="KW-1185">Reference proteome</keyword>
<proteinExistence type="predicted"/>
<reference evidence="1" key="1">
    <citation type="journal article" date="2014" name="Int. J. Syst. Evol. Microbiol.">
        <title>Complete genome sequence of Corynebacterium casei LMG S-19264T (=DSM 44701T), isolated from a smear-ripened cheese.</title>
        <authorList>
            <consortium name="US DOE Joint Genome Institute (JGI-PGF)"/>
            <person name="Walter F."/>
            <person name="Albersmeier A."/>
            <person name="Kalinowski J."/>
            <person name="Ruckert C."/>
        </authorList>
    </citation>
    <scope>NUCLEOTIDE SEQUENCE</scope>
    <source>
        <strain evidence="1">CCM 7905</strain>
    </source>
</reference>
<reference evidence="1" key="2">
    <citation type="submission" date="2020-09" db="EMBL/GenBank/DDBJ databases">
        <authorList>
            <person name="Sun Q."/>
            <person name="Sedlacek I."/>
        </authorList>
    </citation>
    <scope>NUCLEOTIDE SEQUENCE</scope>
    <source>
        <strain evidence="1">CCM 7905</strain>
    </source>
</reference>
<dbReference type="Proteomes" id="UP000654257">
    <property type="component" value="Unassembled WGS sequence"/>
</dbReference>
<dbReference type="RefSeq" id="WP_188544767.1">
    <property type="nucleotide sequence ID" value="NZ_BMCU01000002.1"/>
</dbReference>
<dbReference type="AlphaFoldDB" id="A0A917D2L9"/>
<evidence type="ECO:0000313" key="2">
    <source>
        <dbReference type="Proteomes" id="UP000654257"/>
    </source>
</evidence>
<dbReference type="EMBL" id="BMCU01000002">
    <property type="protein sequence ID" value="GGG07067.1"/>
    <property type="molecule type" value="Genomic_DNA"/>
</dbReference>
<protein>
    <submittedName>
        <fullName evidence="1">Uncharacterized protein</fullName>
    </submittedName>
</protein>
<evidence type="ECO:0000313" key="1">
    <source>
        <dbReference type="EMBL" id="GGG07067.1"/>
    </source>
</evidence>
<comment type="caution">
    <text evidence="1">The sequence shown here is derived from an EMBL/GenBank/DDBJ whole genome shotgun (WGS) entry which is preliminary data.</text>
</comment>